<evidence type="ECO:0000313" key="4">
    <source>
        <dbReference type="Proteomes" id="UP001301958"/>
    </source>
</evidence>
<evidence type="ECO:0000256" key="1">
    <source>
        <dbReference type="SAM" id="MobiDB-lite"/>
    </source>
</evidence>
<dbReference type="InterPro" id="IPR010730">
    <property type="entry name" value="HET"/>
</dbReference>
<protein>
    <submittedName>
        <fullName evidence="3">Heterokaryon incompatibility protein-domain-containing protein</fullName>
    </submittedName>
</protein>
<organism evidence="3 4">
    <name type="scientific">Podospora fimiseda</name>
    <dbReference type="NCBI Taxonomy" id="252190"/>
    <lineage>
        <taxon>Eukaryota</taxon>
        <taxon>Fungi</taxon>
        <taxon>Dikarya</taxon>
        <taxon>Ascomycota</taxon>
        <taxon>Pezizomycotina</taxon>
        <taxon>Sordariomycetes</taxon>
        <taxon>Sordariomycetidae</taxon>
        <taxon>Sordariales</taxon>
        <taxon>Podosporaceae</taxon>
        <taxon>Podospora</taxon>
    </lineage>
</organism>
<name>A0AAN7GS35_9PEZI</name>
<evidence type="ECO:0000313" key="3">
    <source>
        <dbReference type="EMBL" id="KAK4225661.1"/>
    </source>
</evidence>
<dbReference type="PANTHER" id="PTHR33112:SF16">
    <property type="entry name" value="HETEROKARYON INCOMPATIBILITY DOMAIN-CONTAINING PROTEIN"/>
    <property type="match status" value="1"/>
</dbReference>
<comment type="caution">
    <text evidence="3">The sequence shown here is derived from an EMBL/GenBank/DDBJ whole genome shotgun (WGS) entry which is preliminary data.</text>
</comment>
<accession>A0AAN7GS35</accession>
<evidence type="ECO:0000259" key="2">
    <source>
        <dbReference type="Pfam" id="PF06985"/>
    </source>
</evidence>
<reference evidence="3" key="1">
    <citation type="journal article" date="2023" name="Mol. Phylogenet. Evol.">
        <title>Genome-scale phylogeny and comparative genomics of the fungal order Sordariales.</title>
        <authorList>
            <person name="Hensen N."/>
            <person name="Bonometti L."/>
            <person name="Westerberg I."/>
            <person name="Brannstrom I.O."/>
            <person name="Guillou S."/>
            <person name="Cros-Aarteil S."/>
            <person name="Calhoun S."/>
            <person name="Haridas S."/>
            <person name="Kuo A."/>
            <person name="Mondo S."/>
            <person name="Pangilinan J."/>
            <person name="Riley R."/>
            <person name="LaButti K."/>
            <person name="Andreopoulos B."/>
            <person name="Lipzen A."/>
            <person name="Chen C."/>
            <person name="Yan M."/>
            <person name="Daum C."/>
            <person name="Ng V."/>
            <person name="Clum A."/>
            <person name="Steindorff A."/>
            <person name="Ohm R.A."/>
            <person name="Martin F."/>
            <person name="Silar P."/>
            <person name="Natvig D.O."/>
            <person name="Lalanne C."/>
            <person name="Gautier V."/>
            <person name="Ament-Velasquez S.L."/>
            <person name="Kruys A."/>
            <person name="Hutchinson M.I."/>
            <person name="Powell A.J."/>
            <person name="Barry K."/>
            <person name="Miller A.N."/>
            <person name="Grigoriev I.V."/>
            <person name="Debuchy R."/>
            <person name="Gladieux P."/>
            <person name="Hiltunen Thoren M."/>
            <person name="Johannesson H."/>
        </authorList>
    </citation>
    <scope>NUCLEOTIDE SEQUENCE</scope>
    <source>
        <strain evidence="3">CBS 990.96</strain>
    </source>
</reference>
<dbReference type="Proteomes" id="UP001301958">
    <property type="component" value="Unassembled WGS sequence"/>
</dbReference>
<keyword evidence="4" id="KW-1185">Reference proteome</keyword>
<dbReference type="Pfam" id="PF06985">
    <property type="entry name" value="HET"/>
    <property type="match status" value="1"/>
</dbReference>
<dbReference type="AlphaFoldDB" id="A0AAN7GS35"/>
<reference evidence="3" key="2">
    <citation type="submission" date="2023-05" db="EMBL/GenBank/DDBJ databases">
        <authorList>
            <consortium name="Lawrence Berkeley National Laboratory"/>
            <person name="Steindorff A."/>
            <person name="Hensen N."/>
            <person name="Bonometti L."/>
            <person name="Westerberg I."/>
            <person name="Brannstrom I.O."/>
            <person name="Guillou S."/>
            <person name="Cros-Aarteil S."/>
            <person name="Calhoun S."/>
            <person name="Haridas S."/>
            <person name="Kuo A."/>
            <person name="Mondo S."/>
            <person name="Pangilinan J."/>
            <person name="Riley R."/>
            <person name="Labutti K."/>
            <person name="Andreopoulos B."/>
            <person name="Lipzen A."/>
            <person name="Chen C."/>
            <person name="Yanf M."/>
            <person name="Daum C."/>
            <person name="Ng V."/>
            <person name="Clum A."/>
            <person name="Ohm R."/>
            <person name="Martin F."/>
            <person name="Silar P."/>
            <person name="Natvig D."/>
            <person name="Lalanne C."/>
            <person name="Gautier V."/>
            <person name="Ament-Velasquez S.L."/>
            <person name="Kruys A."/>
            <person name="Hutchinson M.I."/>
            <person name="Powell A.J."/>
            <person name="Barry K."/>
            <person name="Miller A.N."/>
            <person name="Grigoriev I.V."/>
            <person name="Debuchy R."/>
            <person name="Gladieux P."/>
            <person name="Thoren M.H."/>
            <person name="Johannesson H."/>
        </authorList>
    </citation>
    <scope>NUCLEOTIDE SEQUENCE</scope>
    <source>
        <strain evidence="3">CBS 990.96</strain>
    </source>
</reference>
<gene>
    <name evidence="3" type="ORF">QBC38DRAFT_445373</name>
</gene>
<proteinExistence type="predicted"/>
<feature type="region of interest" description="Disordered" evidence="1">
    <location>
        <begin position="1"/>
        <end position="23"/>
    </location>
</feature>
<dbReference type="PANTHER" id="PTHR33112">
    <property type="entry name" value="DOMAIN PROTEIN, PUTATIVE-RELATED"/>
    <property type="match status" value="1"/>
</dbReference>
<dbReference type="EMBL" id="MU865362">
    <property type="protein sequence ID" value="KAK4225661.1"/>
    <property type="molecule type" value="Genomic_DNA"/>
</dbReference>
<feature type="domain" description="Heterokaryon incompatibility" evidence="2">
    <location>
        <begin position="187"/>
        <end position="332"/>
    </location>
</feature>
<sequence>MNPPAAPFGPLDAPPLNNDTSQEGSLVAFGEGKLCAKCFAMTGSQEGLKTFLNDGYEHYRPPELQESATTGCQVCKTFLSGFLEFRENRSGIVNWETRLVVRSPVDEDQKPSESIGGSEMSLLSGVKLRSLRAEWIKSNGQEQPQEFGIVASPIALAEKHHNYLVECSTSTLAFVYESPIKGTKADYVTLSYCWGEKQELLTTKENLSDHLEEIPKHRLPETIANAVDLCRALGVRYLWVDSLCILQDDDEEKLVEIGNMSSICQSSTFTIIATSAEKVSDGFLGGNQIDIRLPLYIDQSTLGTIQLAVERWWDTGASYNQPGFRRAWMFQEYLLPPRALVFNSSQVLLKCQGISDGALTPILDTNIKFYVGIELLPRSVFGVSSSQGEEEKEDDQEKQFTTWKSIMFNYSRRNLSCFNDRLPALAGVATVLGKVWGDNYLAGLWEKTITQQLGWYRPLHRSELLINLSAADKSSGPSWSWATLPYPVHMYTAVKPAAKLIHAEVELVSSNSPYGPVKRASITLEALIIRAKNLPEPKKRRYNLPANVLPESKWTHHFTYMDYLPTDYCPDIERCRLIYLGTLSDPDGIFMIVEKQLIGIYRRVGLHRHYPGSVCRDDIMAGGKKQLVVLE</sequence>